<comment type="caution">
    <text evidence="7">The sequence shown here is derived from an EMBL/GenBank/DDBJ whole genome shotgun (WGS) entry which is preliminary data.</text>
</comment>
<feature type="domain" description="FAD-binding PCMH-type" evidence="6">
    <location>
        <begin position="1"/>
        <end position="152"/>
    </location>
</feature>
<dbReference type="InterPro" id="IPR036318">
    <property type="entry name" value="FAD-bd_PCMH-like_sf"/>
</dbReference>
<evidence type="ECO:0000256" key="1">
    <source>
        <dbReference type="ARBA" id="ARBA00001974"/>
    </source>
</evidence>
<dbReference type="InterPro" id="IPR016166">
    <property type="entry name" value="FAD-bd_PCMH"/>
</dbReference>
<evidence type="ECO:0000313" key="7">
    <source>
        <dbReference type="EMBL" id="EHN11294.1"/>
    </source>
</evidence>
<dbReference type="Gene3D" id="3.30.465.10">
    <property type="match status" value="1"/>
</dbReference>
<proteinExistence type="inferred from homology"/>
<keyword evidence="5" id="KW-0560">Oxidoreductase</keyword>
<keyword evidence="3" id="KW-0285">Flavoprotein</keyword>
<dbReference type="PATRIC" id="fig|1097667.3.peg.1821"/>
<name>H0E4V7_9ACTN</name>
<dbReference type="SUPFAM" id="SSF56176">
    <property type="entry name" value="FAD-binding/transporter-associated domain-like"/>
    <property type="match status" value="1"/>
</dbReference>
<keyword evidence="8" id="KW-1185">Reference proteome</keyword>
<comment type="cofactor">
    <cofactor evidence="1">
        <name>FAD</name>
        <dbReference type="ChEBI" id="CHEBI:57692"/>
    </cofactor>
</comment>
<dbReference type="AlphaFoldDB" id="H0E4V7"/>
<evidence type="ECO:0000256" key="2">
    <source>
        <dbReference type="ARBA" id="ARBA00005466"/>
    </source>
</evidence>
<evidence type="ECO:0000256" key="5">
    <source>
        <dbReference type="ARBA" id="ARBA00023002"/>
    </source>
</evidence>
<organism evidence="7 8">
    <name type="scientific">Patulibacter medicamentivorans</name>
    <dbReference type="NCBI Taxonomy" id="1097667"/>
    <lineage>
        <taxon>Bacteria</taxon>
        <taxon>Bacillati</taxon>
        <taxon>Actinomycetota</taxon>
        <taxon>Thermoleophilia</taxon>
        <taxon>Solirubrobacterales</taxon>
        <taxon>Patulibacteraceae</taxon>
        <taxon>Patulibacter</taxon>
    </lineage>
</organism>
<protein>
    <submittedName>
        <fullName evidence="7">Lipoprotein</fullName>
    </submittedName>
</protein>
<sequence length="406" mass="42634">MLRWGAERDVRIVPRSGGHGFAGWSGGDPSSVVVDLSRLRHVGVSGGRAVVGAGAQLIDVYAGLARRGLTLPAGTCPSVGFGGLVLGGGVGPSVRGLGLTCDRLRSARVATATGTLRTIDRASDEDLLWALRGGGGGQFAVLLEARLEPAAVRRSAWFAVSWPWAAAEEALAAWQALVPAADPRLSSTFSLLRGTAPVVRAIGQWLDDDVAALRRAIAPLTRIAGARLSAGAAAHLTNQLRWAGCLGRPLAACHTAGTRPGGRMPRETWAGTSDYLARPLDAAGRRILTARLAARRGGSGAIILDALGGAVRDAGDPGAFPHRDAIVQVQHYAQPGSGGLTGARAWVRGNRRALRGRTTGQAYVNYPDPALPGYRRAYYGASLERLRAVRRRVDPDRRLRFAQDVG</sequence>
<dbReference type="GO" id="GO:0016491">
    <property type="term" value="F:oxidoreductase activity"/>
    <property type="evidence" value="ECO:0007669"/>
    <property type="project" value="UniProtKB-KW"/>
</dbReference>
<dbReference type="PANTHER" id="PTHR42973">
    <property type="entry name" value="BINDING OXIDOREDUCTASE, PUTATIVE (AFU_ORTHOLOGUE AFUA_1G17690)-RELATED"/>
    <property type="match status" value="1"/>
</dbReference>
<accession>H0E4V7</accession>
<dbReference type="PROSITE" id="PS51387">
    <property type="entry name" value="FAD_PCMH"/>
    <property type="match status" value="1"/>
</dbReference>
<comment type="similarity">
    <text evidence="2">Belongs to the oxygen-dependent FAD-linked oxidoreductase family.</text>
</comment>
<evidence type="ECO:0000259" key="6">
    <source>
        <dbReference type="PROSITE" id="PS51387"/>
    </source>
</evidence>
<evidence type="ECO:0000256" key="4">
    <source>
        <dbReference type="ARBA" id="ARBA00022827"/>
    </source>
</evidence>
<dbReference type="EMBL" id="AGUD01000121">
    <property type="protein sequence ID" value="EHN11294.1"/>
    <property type="molecule type" value="Genomic_DNA"/>
</dbReference>
<dbReference type="InterPro" id="IPR050416">
    <property type="entry name" value="FAD-linked_Oxidoreductase"/>
</dbReference>
<evidence type="ECO:0000313" key="8">
    <source>
        <dbReference type="Proteomes" id="UP000005143"/>
    </source>
</evidence>
<keyword evidence="4" id="KW-0274">FAD</keyword>
<reference evidence="7 8" key="1">
    <citation type="journal article" date="2013" name="Biodegradation">
        <title>Quantitative proteomic analysis of ibuprofen-degrading Patulibacter sp. strain I11.</title>
        <authorList>
            <person name="Almeida B."/>
            <person name="Kjeldal H."/>
            <person name="Lolas I."/>
            <person name="Knudsen A.D."/>
            <person name="Carvalho G."/>
            <person name="Nielsen K.L."/>
            <person name="Barreto Crespo M.T."/>
            <person name="Stensballe A."/>
            <person name="Nielsen J.L."/>
        </authorList>
    </citation>
    <scope>NUCLEOTIDE SEQUENCE [LARGE SCALE GENOMIC DNA]</scope>
    <source>
        <strain evidence="7 8">I11</strain>
    </source>
</reference>
<evidence type="ECO:0000256" key="3">
    <source>
        <dbReference type="ARBA" id="ARBA00022630"/>
    </source>
</evidence>
<dbReference type="InterPro" id="IPR012951">
    <property type="entry name" value="BBE"/>
</dbReference>
<dbReference type="GO" id="GO:0071949">
    <property type="term" value="F:FAD binding"/>
    <property type="evidence" value="ECO:0007669"/>
    <property type="project" value="InterPro"/>
</dbReference>
<dbReference type="Proteomes" id="UP000005143">
    <property type="component" value="Unassembled WGS sequence"/>
</dbReference>
<dbReference type="InterPro" id="IPR006094">
    <property type="entry name" value="Oxid_FAD_bind_N"/>
</dbReference>
<dbReference type="InterPro" id="IPR016169">
    <property type="entry name" value="FAD-bd_PCMH_sub2"/>
</dbReference>
<keyword evidence="7" id="KW-0449">Lipoprotein</keyword>
<dbReference type="Pfam" id="PF01565">
    <property type="entry name" value="FAD_binding_4"/>
    <property type="match status" value="1"/>
</dbReference>
<gene>
    <name evidence="7" type="ORF">PAI11_18380</name>
</gene>
<dbReference type="Gene3D" id="3.40.462.20">
    <property type="match status" value="1"/>
</dbReference>
<dbReference type="PANTHER" id="PTHR42973:SF39">
    <property type="entry name" value="FAD-BINDING PCMH-TYPE DOMAIN-CONTAINING PROTEIN"/>
    <property type="match status" value="1"/>
</dbReference>
<dbReference type="Pfam" id="PF08031">
    <property type="entry name" value="BBE"/>
    <property type="match status" value="1"/>
</dbReference>